<feature type="region of interest" description="Disordered" evidence="1">
    <location>
        <begin position="1"/>
        <end position="392"/>
    </location>
</feature>
<accession>A0A8J5CLR9</accession>
<gene>
    <name evidence="2" type="ORF">GWK47_012469</name>
</gene>
<dbReference type="AlphaFoldDB" id="A0A8J5CLR9"/>
<dbReference type="EMBL" id="JACEEZ010019905">
    <property type="protein sequence ID" value="KAG0715216.1"/>
    <property type="molecule type" value="Genomic_DNA"/>
</dbReference>
<keyword evidence="3" id="KW-1185">Reference proteome</keyword>
<dbReference type="Proteomes" id="UP000770661">
    <property type="component" value="Unassembled WGS sequence"/>
</dbReference>
<organism evidence="2 3">
    <name type="scientific">Chionoecetes opilio</name>
    <name type="common">Atlantic snow crab</name>
    <name type="synonym">Cancer opilio</name>
    <dbReference type="NCBI Taxonomy" id="41210"/>
    <lineage>
        <taxon>Eukaryota</taxon>
        <taxon>Metazoa</taxon>
        <taxon>Ecdysozoa</taxon>
        <taxon>Arthropoda</taxon>
        <taxon>Crustacea</taxon>
        <taxon>Multicrustacea</taxon>
        <taxon>Malacostraca</taxon>
        <taxon>Eumalacostraca</taxon>
        <taxon>Eucarida</taxon>
        <taxon>Decapoda</taxon>
        <taxon>Pleocyemata</taxon>
        <taxon>Brachyura</taxon>
        <taxon>Eubrachyura</taxon>
        <taxon>Majoidea</taxon>
        <taxon>Majidae</taxon>
        <taxon>Chionoecetes</taxon>
    </lineage>
</organism>
<evidence type="ECO:0000313" key="2">
    <source>
        <dbReference type="EMBL" id="KAG0715216.1"/>
    </source>
</evidence>
<feature type="compositionally biased region" description="Polar residues" evidence="1">
    <location>
        <begin position="145"/>
        <end position="158"/>
    </location>
</feature>
<protein>
    <submittedName>
        <fullName evidence="2">Uncharacterized protein</fullName>
    </submittedName>
</protein>
<feature type="compositionally biased region" description="Basic and acidic residues" evidence="1">
    <location>
        <begin position="15"/>
        <end position="40"/>
    </location>
</feature>
<evidence type="ECO:0000313" key="3">
    <source>
        <dbReference type="Proteomes" id="UP000770661"/>
    </source>
</evidence>
<feature type="compositionally biased region" description="Polar residues" evidence="1">
    <location>
        <begin position="101"/>
        <end position="111"/>
    </location>
</feature>
<sequence length="415" mass="45389">MGRPVRAETPLCSESLRDQQEVIRSQNHEEEGEKASEHTRYNNSSLALPGCTKTHYQDAPHKRSSNTPRLGPLRASALSYLPLGDGARSPRPPRGGKRATAQEQNDTTSILTRIKRRRQWEARRPPPQPLRTEGVPGQHRGSPRRSGTGNEPRSTRPYSTVPLPVPSPRNGCGGRPETQQRVSVMGARGVTRIRRLDDAPEPAGNPPGGEGTTSDRIAEQELQHPGNTGAPKPGTRGVRRPQQTKPERRPVGDGGPAARSYPAPWARGRGRQRSRPARRSSTGGNGSAPSAESPKPRSQGHQEQGLLKEARSGSVRPKLVALQEPENLLQGPEGTRTTGRGFWWNKPLFNRVTERRSRTKPQPFFEGVSQGRKVSGESSGGPPTVVGQEGEEIQDDRFRDVAEALEFGERLKGLP</sequence>
<name>A0A8J5CLR9_CHIOP</name>
<proteinExistence type="predicted"/>
<comment type="caution">
    <text evidence="2">The sequence shown here is derived from an EMBL/GenBank/DDBJ whole genome shotgun (WGS) entry which is preliminary data.</text>
</comment>
<evidence type="ECO:0000256" key="1">
    <source>
        <dbReference type="SAM" id="MobiDB-lite"/>
    </source>
</evidence>
<feature type="compositionally biased region" description="Basic residues" evidence="1">
    <location>
        <begin position="268"/>
        <end position="278"/>
    </location>
</feature>
<reference evidence="2" key="1">
    <citation type="submission" date="2020-07" db="EMBL/GenBank/DDBJ databases">
        <title>The High-quality genome of the commercially important snow crab, Chionoecetes opilio.</title>
        <authorList>
            <person name="Jeong J.-H."/>
            <person name="Ryu S."/>
        </authorList>
    </citation>
    <scope>NUCLEOTIDE SEQUENCE</scope>
    <source>
        <strain evidence="2">MADBK_172401_WGS</strain>
        <tissue evidence="2">Digestive gland</tissue>
    </source>
</reference>